<organism evidence="2 3">
    <name type="scientific">Rotaria magnacalcarata</name>
    <dbReference type="NCBI Taxonomy" id="392030"/>
    <lineage>
        <taxon>Eukaryota</taxon>
        <taxon>Metazoa</taxon>
        <taxon>Spiralia</taxon>
        <taxon>Gnathifera</taxon>
        <taxon>Rotifera</taxon>
        <taxon>Eurotatoria</taxon>
        <taxon>Bdelloidea</taxon>
        <taxon>Philodinida</taxon>
        <taxon>Philodinidae</taxon>
        <taxon>Rotaria</taxon>
    </lineage>
</organism>
<name>A0A8S2SWS2_9BILA</name>
<dbReference type="Proteomes" id="UP000681967">
    <property type="component" value="Unassembled WGS sequence"/>
</dbReference>
<evidence type="ECO:0000313" key="2">
    <source>
        <dbReference type="EMBL" id="CAF4225285.1"/>
    </source>
</evidence>
<evidence type="ECO:0000313" key="3">
    <source>
        <dbReference type="Proteomes" id="UP000681967"/>
    </source>
</evidence>
<evidence type="ECO:0000259" key="1">
    <source>
        <dbReference type="Pfam" id="PF21530"/>
    </source>
</evidence>
<proteinExistence type="predicted"/>
<gene>
    <name evidence="2" type="ORF">BYL167_LOCUS24554</name>
</gene>
<dbReference type="EMBL" id="CAJOBH010021693">
    <property type="protein sequence ID" value="CAF4225285.1"/>
    <property type="molecule type" value="Genomic_DNA"/>
</dbReference>
<feature type="non-terminal residue" evidence="2">
    <location>
        <position position="60"/>
    </location>
</feature>
<feature type="domain" description="DNA helicase Pif1-like 2B" evidence="1">
    <location>
        <begin position="32"/>
        <end position="59"/>
    </location>
</feature>
<accession>A0A8S2SWS2</accession>
<reference evidence="2" key="1">
    <citation type="submission" date="2021-02" db="EMBL/GenBank/DDBJ databases">
        <authorList>
            <person name="Nowell W R."/>
        </authorList>
    </citation>
    <scope>NUCLEOTIDE SEQUENCE</scope>
</reference>
<comment type="caution">
    <text evidence="2">The sequence shown here is derived from an EMBL/GenBank/DDBJ whole genome shotgun (WGS) entry which is preliminary data.</text>
</comment>
<protein>
    <recommendedName>
        <fullName evidence="1">DNA helicase Pif1-like 2B domain-containing protein</fullName>
    </recommendedName>
</protein>
<dbReference type="InterPro" id="IPR049163">
    <property type="entry name" value="Pif1-like_2B_dom"/>
</dbReference>
<sequence length="60" mass="6777">MLNKGVFMRLTVKNSHGMHDHDLQVNIPVERLNTLNPSALSPYKLSLKIGQTVILLRNLP</sequence>
<dbReference type="Pfam" id="PF21530">
    <property type="entry name" value="Pif1_2B_dom"/>
    <property type="match status" value="1"/>
</dbReference>
<dbReference type="AlphaFoldDB" id="A0A8S2SWS2"/>